<evidence type="ECO:0000313" key="1">
    <source>
        <dbReference type="EMBL" id="CAE0757612.1"/>
    </source>
</evidence>
<proteinExistence type="predicted"/>
<sequence>MNVEPATACAFVRSAGRACARRVGCAHARSVRAACKACEACEGCACNSCAFESCEAFTRKACEVPFMKRSHQACVCKARVCKCMSAAHARAVHVGWTCKACASLQEVRMQRMPWIRACAMRARAVRASCR</sequence>
<dbReference type="EMBL" id="HBIZ01016468">
    <property type="protein sequence ID" value="CAE0757612.1"/>
    <property type="molecule type" value="Transcribed_RNA"/>
</dbReference>
<gene>
    <name evidence="1" type="ORF">PCAR00345_LOCUS10206</name>
</gene>
<name>A0A7S4EWT6_CHRCT</name>
<accession>A0A7S4EWT6</accession>
<reference evidence="1" key="1">
    <citation type="submission" date="2021-01" db="EMBL/GenBank/DDBJ databases">
        <authorList>
            <person name="Corre E."/>
            <person name="Pelletier E."/>
            <person name="Niang G."/>
            <person name="Scheremetjew M."/>
            <person name="Finn R."/>
            <person name="Kale V."/>
            <person name="Holt S."/>
            <person name="Cochrane G."/>
            <person name="Meng A."/>
            <person name="Brown T."/>
            <person name="Cohen L."/>
        </authorList>
    </citation>
    <scope>NUCLEOTIDE SEQUENCE</scope>
    <source>
        <strain evidence="1">CCMP645</strain>
    </source>
</reference>
<dbReference type="AlphaFoldDB" id="A0A7S4EWT6"/>
<organism evidence="1">
    <name type="scientific">Chrysotila carterae</name>
    <name type="common">Marine alga</name>
    <name type="synonym">Syracosphaera carterae</name>
    <dbReference type="NCBI Taxonomy" id="13221"/>
    <lineage>
        <taxon>Eukaryota</taxon>
        <taxon>Haptista</taxon>
        <taxon>Haptophyta</taxon>
        <taxon>Prymnesiophyceae</taxon>
        <taxon>Isochrysidales</taxon>
        <taxon>Isochrysidaceae</taxon>
        <taxon>Chrysotila</taxon>
    </lineage>
</organism>
<protein>
    <submittedName>
        <fullName evidence="1">Uncharacterized protein</fullName>
    </submittedName>
</protein>